<dbReference type="Proteomes" id="UP000824024">
    <property type="component" value="Unassembled WGS sequence"/>
</dbReference>
<reference evidence="1" key="2">
    <citation type="submission" date="2021-04" db="EMBL/GenBank/DDBJ databases">
        <authorList>
            <person name="Gilroy R."/>
        </authorList>
    </citation>
    <scope>NUCLEOTIDE SEQUENCE</scope>
    <source>
        <strain evidence="1">CHK192-9172</strain>
    </source>
</reference>
<protein>
    <submittedName>
        <fullName evidence="1">Stage III sporulation protein AB</fullName>
    </submittedName>
</protein>
<evidence type="ECO:0000313" key="2">
    <source>
        <dbReference type="Proteomes" id="UP000824024"/>
    </source>
</evidence>
<accession>A0A9D2D1W3</accession>
<dbReference type="InterPro" id="IPR014198">
    <property type="entry name" value="Spore_III_AB"/>
</dbReference>
<organism evidence="1 2">
    <name type="scientific">Candidatus Eubacterium avistercoris</name>
    <dbReference type="NCBI Taxonomy" id="2838567"/>
    <lineage>
        <taxon>Bacteria</taxon>
        <taxon>Bacillati</taxon>
        <taxon>Bacillota</taxon>
        <taxon>Clostridia</taxon>
        <taxon>Eubacteriales</taxon>
        <taxon>Eubacteriaceae</taxon>
        <taxon>Eubacterium</taxon>
    </lineage>
</organism>
<comment type="caution">
    <text evidence="1">The sequence shown here is derived from an EMBL/GenBank/DDBJ whole genome shotgun (WGS) entry which is preliminary data.</text>
</comment>
<dbReference type="AlphaFoldDB" id="A0A9D2D1W3"/>
<dbReference type="PIRSF" id="PIRSF021435">
    <property type="entry name" value="SpoIIIAB"/>
    <property type="match status" value="1"/>
</dbReference>
<dbReference type="Pfam" id="PF09548">
    <property type="entry name" value="Spore_III_AB"/>
    <property type="match status" value="1"/>
</dbReference>
<evidence type="ECO:0000313" key="1">
    <source>
        <dbReference type="EMBL" id="HIZ06995.1"/>
    </source>
</evidence>
<dbReference type="EMBL" id="DXCH01000096">
    <property type="protein sequence ID" value="HIZ06995.1"/>
    <property type="molecule type" value="Genomic_DNA"/>
</dbReference>
<proteinExistence type="predicted"/>
<name>A0A9D2D1W3_9FIRM</name>
<sequence length="172" mass="19820">MLKLFGILLVLSASWGYAGALVAQLNRRKKHLFDCGEMLELLMGEIRYGKTPLREAFLQTASRLEGCFGEILNEIAEKIAKNNYRSLELVWKECFESRQKELGFTKEEMEVVKNIGKNLGYLDIQTQMAHLTMYQKQMEGFLEQEEKTSKEKKKLYRSLSMVAGVMVILLLV</sequence>
<gene>
    <name evidence="1" type="ORF">IAA08_03550</name>
</gene>
<reference evidence="1" key="1">
    <citation type="journal article" date="2021" name="PeerJ">
        <title>Extensive microbial diversity within the chicken gut microbiome revealed by metagenomics and culture.</title>
        <authorList>
            <person name="Gilroy R."/>
            <person name="Ravi A."/>
            <person name="Getino M."/>
            <person name="Pursley I."/>
            <person name="Horton D.L."/>
            <person name="Alikhan N.F."/>
            <person name="Baker D."/>
            <person name="Gharbi K."/>
            <person name="Hall N."/>
            <person name="Watson M."/>
            <person name="Adriaenssens E.M."/>
            <person name="Foster-Nyarko E."/>
            <person name="Jarju S."/>
            <person name="Secka A."/>
            <person name="Antonio M."/>
            <person name="Oren A."/>
            <person name="Chaudhuri R.R."/>
            <person name="La Ragione R."/>
            <person name="Hildebrand F."/>
            <person name="Pallen M.J."/>
        </authorList>
    </citation>
    <scope>NUCLEOTIDE SEQUENCE</scope>
    <source>
        <strain evidence="1">CHK192-9172</strain>
    </source>
</reference>